<keyword evidence="3" id="KW-0472">Membrane</keyword>
<comment type="subcellular location">
    <subcellularLocation>
        <location evidence="1">Membrane</location>
    </subcellularLocation>
</comment>
<proteinExistence type="predicted"/>
<evidence type="ECO:0000256" key="1">
    <source>
        <dbReference type="ARBA" id="ARBA00004370"/>
    </source>
</evidence>
<dbReference type="GO" id="GO:0009306">
    <property type="term" value="P:protein secretion"/>
    <property type="evidence" value="ECO:0007669"/>
    <property type="project" value="InterPro"/>
</dbReference>
<dbReference type="PANTHER" id="PTHR30332">
    <property type="entry name" value="PROBABLE GENERAL SECRETION PATHWAY PROTEIN D"/>
    <property type="match status" value="1"/>
</dbReference>
<dbReference type="InterPro" id="IPR050810">
    <property type="entry name" value="Bact_Secretion_Sys_Channel"/>
</dbReference>
<accession>A0A0D6L4U0</accession>
<dbReference type="EMBL" id="KE128091">
    <property type="protein sequence ID" value="EPB65503.1"/>
    <property type="molecule type" value="Genomic_DNA"/>
</dbReference>
<feature type="non-terminal residue" evidence="5">
    <location>
        <position position="328"/>
    </location>
</feature>
<dbReference type="PANTHER" id="PTHR30332:SF24">
    <property type="entry name" value="SECRETIN GSPD-RELATED"/>
    <property type="match status" value="1"/>
</dbReference>
<sequence>MVQIDVMLLYSGKNYDLNSGFEAGLSSEKVKTEGTIFPGLDMKLGFGTINTILNAINGFGVVNLGQVSENFYMSLNLLESNSIIEIESTPKISTLNGHVAKLSIGETTYYQEQQLSFQPINQNAGFQQSSKVWKNLDANLSVTIKPFVSADEYVTLTITVKQEDFGGRVDPTAPPNLSNQNFESVIRVKNGEVILLGGLEKKSINDSGKGTPVLSRIPILKWFFSSRKKLKNIWNPKKVVVVFMENTGTAFELKAVSVHSKKGSQPVESFASLDELTARYGKYAAYWIHIDGTGVLTRIADPHSDYKKDLLMNVDPDDFFFTTTHSEG</sequence>
<protein>
    <submittedName>
        <fullName evidence="5">Bacterial type II and III secretion system protein</fullName>
    </submittedName>
</protein>
<evidence type="ECO:0000313" key="5">
    <source>
        <dbReference type="EMBL" id="EPB65503.1"/>
    </source>
</evidence>
<evidence type="ECO:0000313" key="6">
    <source>
        <dbReference type="Proteomes" id="UP000054495"/>
    </source>
</evidence>
<name>A0A0D6L4U0_9BILA</name>
<dbReference type="GO" id="GO:0016020">
    <property type="term" value="C:membrane"/>
    <property type="evidence" value="ECO:0007669"/>
    <property type="project" value="UniProtKB-SubCell"/>
</dbReference>
<feature type="domain" description="Type II/III secretion system secretin-like" evidence="4">
    <location>
        <begin position="78"/>
        <end position="231"/>
    </location>
</feature>
<dbReference type="AlphaFoldDB" id="A0A0D6L4U0"/>
<dbReference type="Proteomes" id="UP000054495">
    <property type="component" value="Unassembled WGS sequence"/>
</dbReference>
<dbReference type="PRINTS" id="PR00811">
    <property type="entry name" value="BCTERIALGSPD"/>
</dbReference>
<keyword evidence="2" id="KW-0732">Signal</keyword>
<evidence type="ECO:0000259" key="4">
    <source>
        <dbReference type="Pfam" id="PF00263"/>
    </source>
</evidence>
<gene>
    <name evidence="5" type="ORF">ANCCEY_15433</name>
</gene>
<dbReference type="InterPro" id="IPR001775">
    <property type="entry name" value="GspD/PilQ"/>
</dbReference>
<keyword evidence="6" id="KW-1185">Reference proteome</keyword>
<dbReference type="Pfam" id="PF00263">
    <property type="entry name" value="Secretin"/>
    <property type="match status" value="1"/>
</dbReference>
<dbReference type="InterPro" id="IPR004846">
    <property type="entry name" value="T2SS/T3SS_dom"/>
</dbReference>
<evidence type="ECO:0000256" key="2">
    <source>
        <dbReference type="ARBA" id="ARBA00022729"/>
    </source>
</evidence>
<reference evidence="5 6" key="1">
    <citation type="submission" date="2013-05" db="EMBL/GenBank/DDBJ databases">
        <title>Draft genome of the parasitic nematode Anyclostoma ceylanicum.</title>
        <authorList>
            <person name="Mitreva M."/>
        </authorList>
    </citation>
    <scope>NUCLEOTIDE SEQUENCE [LARGE SCALE GENOMIC DNA]</scope>
</reference>
<organism evidence="5 6">
    <name type="scientific">Ancylostoma ceylanicum</name>
    <dbReference type="NCBI Taxonomy" id="53326"/>
    <lineage>
        <taxon>Eukaryota</taxon>
        <taxon>Metazoa</taxon>
        <taxon>Ecdysozoa</taxon>
        <taxon>Nematoda</taxon>
        <taxon>Chromadorea</taxon>
        <taxon>Rhabditida</taxon>
        <taxon>Rhabditina</taxon>
        <taxon>Rhabditomorpha</taxon>
        <taxon>Strongyloidea</taxon>
        <taxon>Ancylostomatidae</taxon>
        <taxon>Ancylostomatinae</taxon>
        <taxon>Ancylostoma</taxon>
    </lineage>
</organism>
<evidence type="ECO:0000256" key="3">
    <source>
        <dbReference type="ARBA" id="ARBA00023136"/>
    </source>
</evidence>